<feature type="compositionally biased region" description="Polar residues" evidence="4">
    <location>
        <begin position="328"/>
        <end position="338"/>
    </location>
</feature>
<feature type="compositionally biased region" description="Pro residues" evidence="4">
    <location>
        <begin position="365"/>
        <end position="379"/>
    </location>
</feature>
<evidence type="ECO:0000313" key="6">
    <source>
        <dbReference type="Proteomes" id="UP000315522"/>
    </source>
</evidence>
<keyword evidence="2" id="KW-0539">Nucleus</keyword>
<comment type="caution">
    <text evidence="5">The sequence shown here is derived from an EMBL/GenBank/DDBJ whole genome shotgun (WGS) entry which is preliminary data.</text>
</comment>
<dbReference type="GO" id="GO:0000978">
    <property type="term" value="F:RNA polymerase II cis-regulatory region sequence-specific DNA binding"/>
    <property type="evidence" value="ECO:0007669"/>
    <property type="project" value="TreeGrafter"/>
</dbReference>
<dbReference type="EMBL" id="QGML01003800">
    <property type="protein sequence ID" value="TVY86309.1"/>
    <property type="molecule type" value="Genomic_DNA"/>
</dbReference>
<feature type="repeat" description="TPR" evidence="3">
    <location>
        <begin position="224"/>
        <end position="257"/>
    </location>
</feature>
<dbReference type="PANTHER" id="PTHR14017">
    <property type="entry name" value="LYSINE-SPECIFIC DEMETHYLASE"/>
    <property type="match status" value="1"/>
</dbReference>
<keyword evidence="3" id="KW-0802">TPR repeat</keyword>
<dbReference type="Pfam" id="PF14559">
    <property type="entry name" value="TPR_19"/>
    <property type="match status" value="1"/>
</dbReference>
<comment type="subcellular location">
    <subcellularLocation>
        <location evidence="1">Nucleus</location>
    </subcellularLocation>
</comment>
<dbReference type="GO" id="GO:0000122">
    <property type="term" value="P:negative regulation of transcription by RNA polymerase II"/>
    <property type="evidence" value="ECO:0007669"/>
    <property type="project" value="TreeGrafter"/>
</dbReference>
<feature type="repeat" description="TPR" evidence="3">
    <location>
        <begin position="187"/>
        <end position="220"/>
    </location>
</feature>
<organism evidence="5 6">
    <name type="scientific">Lachnellula willkommii</name>
    <dbReference type="NCBI Taxonomy" id="215461"/>
    <lineage>
        <taxon>Eukaryota</taxon>
        <taxon>Fungi</taxon>
        <taxon>Dikarya</taxon>
        <taxon>Ascomycota</taxon>
        <taxon>Pezizomycotina</taxon>
        <taxon>Leotiomycetes</taxon>
        <taxon>Helotiales</taxon>
        <taxon>Lachnaceae</taxon>
        <taxon>Lachnellula</taxon>
    </lineage>
</organism>
<dbReference type="SUPFAM" id="SSF48452">
    <property type="entry name" value="TPR-like"/>
    <property type="match status" value="1"/>
</dbReference>
<evidence type="ECO:0000256" key="4">
    <source>
        <dbReference type="SAM" id="MobiDB-lite"/>
    </source>
</evidence>
<dbReference type="GO" id="GO:0017053">
    <property type="term" value="C:transcription repressor complex"/>
    <property type="evidence" value="ECO:0007669"/>
    <property type="project" value="TreeGrafter"/>
</dbReference>
<feature type="region of interest" description="Disordered" evidence="4">
    <location>
        <begin position="328"/>
        <end position="379"/>
    </location>
</feature>
<feature type="repeat" description="TPR" evidence="3">
    <location>
        <begin position="150"/>
        <end position="183"/>
    </location>
</feature>
<feature type="region of interest" description="Disordered" evidence="4">
    <location>
        <begin position="1"/>
        <end position="38"/>
    </location>
</feature>
<dbReference type="PANTHER" id="PTHR14017:SF1">
    <property type="entry name" value="LD02225P"/>
    <property type="match status" value="1"/>
</dbReference>
<dbReference type="GO" id="GO:0031490">
    <property type="term" value="F:chromatin DNA binding"/>
    <property type="evidence" value="ECO:0007669"/>
    <property type="project" value="TreeGrafter"/>
</dbReference>
<protein>
    <submittedName>
        <fullName evidence="5">General transcriptional corepressor</fullName>
    </submittedName>
</protein>
<dbReference type="Gene3D" id="1.25.40.10">
    <property type="entry name" value="Tetratricopeptide repeat domain"/>
    <property type="match status" value="3"/>
</dbReference>
<feature type="repeat" description="TPR" evidence="3">
    <location>
        <begin position="114"/>
        <end position="147"/>
    </location>
</feature>
<dbReference type="Proteomes" id="UP000315522">
    <property type="component" value="Unassembled WGS sequence"/>
</dbReference>
<evidence type="ECO:0000256" key="1">
    <source>
        <dbReference type="ARBA" id="ARBA00004123"/>
    </source>
</evidence>
<feature type="repeat" description="TPR" evidence="3">
    <location>
        <begin position="46"/>
        <end position="79"/>
    </location>
</feature>
<reference evidence="5 6" key="1">
    <citation type="submission" date="2018-05" db="EMBL/GenBank/DDBJ databases">
        <title>Genome sequencing and assembly of the regulated plant pathogen Lachnellula willkommii and related sister species for the development of diagnostic species identification markers.</title>
        <authorList>
            <person name="Giroux E."/>
            <person name="Bilodeau G."/>
        </authorList>
    </citation>
    <scope>NUCLEOTIDE SEQUENCE [LARGE SCALE GENOMIC DNA]</scope>
    <source>
        <strain evidence="5 6">CBS 172.35</strain>
    </source>
</reference>
<evidence type="ECO:0000256" key="2">
    <source>
        <dbReference type="ARBA" id="ARBA00023242"/>
    </source>
</evidence>
<dbReference type="SMART" id="SM00028">
    <property type="entry name" value="TPR"/>
    <property type="match status" value="7"/>
</dbReference>
<dbReference type="InterPro" id="IPR019734">
    <property type="entry name" value="TPR_rpt"/>
</dbReference>
<evidence type="ECO:0000313" key="5">
    <source>
        <dbReference type="EMBL" id="TVY86309.1"/>
    </source>
</evidence>
<name>A0A559M030_9HELO</name>
<feature type="compositionally biased region" description="Low complexity" evidence="4">
    <location>
        <begin position="28"/>
        <end position="38"/>
    </location>
</feature>
<proteinExistence type="predicted"/>
<dbReference type="InterPro" id="IPR051630">
    <property type="entry name" value="Corepressor-Demethylase"/>
</dbReference>
<dbReference type="Pfam" id="PF13181">
    <property type="entry name" value="TPR_8"/>
    <property type="match status" value="4"/>
</dbReference>
<dbReference type="InterPro" id="IPR011990">
    <property type="entry name" value="TPR-like_helical_dom_sf"/>
</dbReference>
<sequence>MASHHPSPPAGMQLHHGPPGGPPPPGMGPQQQQQWPAAQQLAAMNEAVWLQIGSLAELMGNLDEAMGAYEHALRSNPRSIPAMNAISGILRAQEQFHKAVEYLQSILKLDGNNGDVWGSLGHCYLMMDDLQQAYSAYQQALYHLRDPKEPKLWYGIGILYDRYGSLEHAEEAFSQVMRMQPDFEKANEIYFRLGIIYKQQQKYQQSLECFRYIVSVPPTPLTEEDIWFQIGHVHEQQKDYDNAKSAYMRVLERDPNHAKVLQQLGWLHHQQSNSFTSQERAIEYLEKSYESCNNQINDALDAYQRAAELDPANVHIKARLQLLRNGQTNGMPVQTSAPLPQDVHPQAYQATGAVGPPGPQWGNSAPPPPPPGPPNGPVN</sequence>
<accession>A0A559M030</accession>
<dbReference type="FunFam" id="1.25.40.10:FF:000403">
    <property type="entry name" value="General transcriptional repressor, putative"/>
    <property type="match status" value="1"/>
</dbReference>
<dbReference type="PROSITE" id="PS50005">
    <property type="entry name" value="TPR"/>
    <property type="match status" value="5"/>
</dbReference>
<evidence type="ECO:0000256" key="3">
    <source>
        <dbReference type="PROSITE-ProRule" id="PRU00339"/>
    </source>
</evidence>
<dbReference type="AlphaFoldDB" id="A0A559M030"/>
<keyword evidence="6" id="KW-1185">Reference proteome</keyword>
<gene>
    <name evidence="5" type="primary">ssn6</name>
    <name evidence="5" type="ORF">LAWI1_G007014</name>
</gene>
<feature type="non-terminal residue" evidence="5">
    <location>
        <position position="379"/>
    </location>
</feature>
<dbReference type="GO" id="GO:0005634">
    <property type="term" value="C:nucleus"/>
    <property type="evidence" value="ECO:0007669"/>
    <property type="project" value="UniProtKB-SubCell"/>
</dbReference>